<dbReference type="AlphaFoldDB" id="A0A250KZP1"/>
<dbReference type="EMBL" id="AP017928">
    <property type="protein sequence ID" value="BBA36986.1"/>
    <property type="molecule type" value="Genomic_DNA"/>
</dbReference>
<dbReference type="KEGG" id="mmai:sS8_5063"/>
<organism evidence="2 3">
    <name type="scientific">Methylocaldum marinum</name>
    <dbReference type="NCBI Taxonomy" id="1432792"/>
    <lineage>
        <taxon>Bacteria</taxon>
        <taxon>Pseudomonadati</taxon>
        <taxon>Pseudomonadota</taxon>
        <taxon>Gammaproteobacteria</taxon>
        <taxon>Methylococcales</taxon>
        <taxon>Methylococcaceae</taxon>
        <taxon>Methylocaldum</taxon>
    </lineage>
</organism>
<evidence type="ECO:0000256" key="1">
    <source>
        <dbReference type="ARBA" id="ARBA00022649"/>
    </source>
</evidence>
<dbReference type="Gene3D" id="3.30.2310.20">
    <property type="entry name" value="RelE-like"/>
    <property type="match status" value="1"/>
</dbReference>
<dbReference type="Proteomes" id="UP000266313">
    <property type="component" value="Chromosome"/>
</dbReference>
<dbReference type="Pfam" id="PF05016">
    <property type="entry name" value="ParE_toxin"/>
    <property type="match status" value="1"/>
</dbReference>
<accession>A0A250KZP1</accession>
<evidence type="ECO:0000313" key="2">
    <source>
        <dbReference type="EMBL" id="BBA36986.1"/>
    </source>
</evidence>
<dbReference type="RefSeq" id="WP_119632064.1">
    <property type="nucleotide sequence ID" value="NZ_AP017928.1"/>
</dbReference>
<reference evidence="2 3" key="1">
    <citation type="submission" date="2016-12" db="EMBL/GenBank/DDBJ databases">
        <title>Genome sequencing of Methylocaldum marinum.</title>
        <authorList>
            <person name="Takeuchi M."/>
            <person name="Kamagata Y."/>
            <person name="Hiraoka S."/>
            <person name="Oshima K."/>
            <person name="Hattori M."/>
            <person name="Iwasaki W."/>
        </authorList>
    </citation>
    <scope>NUCLEOTIDE SEQUENCE [LARGE SCALE GENOMIC DNA]</scope>
    <source>
        <strain evidence="2 3">S8</strain>
    </source>
</reference>
<gene>
    <name evidence="2" type="ORF">sS8_5063</name>
</gene>
<keyword evidence="3" id="KW-1185">Reference proteome</keyword>
<protein>
    <submittedName>
        <fullName evidence="2">Plasmid stabilization system protein</fullName>
    </submittedName>
</protein>
<keyword evidence="1" id="KW-1277">Toxin-antitoxin system</keyword>
<dbReference type="OrthoDB" id="9809155at2"/>
<name>A0A250KZP1_9GAMM</name>
<dbReference type="InterPro" id="IPR007712">
    <property type="entry name" value="RelE/ParE_toxin"/>
</dbReference>
<sequence>MLYSFHPEAHAEFRLAIDYYEEREKTLGHQFAVEVYAAIERTAAHPGMWPFLEKGIRRCLVRRFPYGIVYHHDEGNDELVILAVMHLHREPYYWVHRS</sequence>
<proteinExistence type="predicted"/>
<dbReference type="InterPro" id="IPR035093">
    <property type="entry name" value="RelE/ParE_toxin_dom_sf"/>
</dbReference>
<evidence type="ECO:0000313" key="3">
    <source>
        <dbReference type="Proteomes" id="UP000266313"/>
    </source>
</evidence>